<dbReference type="PANTHER" id="PTHR21068:SF43">
    <property type="entry name" value="SPARTIN"/>
    <property type="match status" value="1"/>
</dbReference>
<dbReference type="OrthoDB" id="299998at2759"/>
<gene>
    <name evidence="2" type="ORF">SteCoe_6656</name>
</gene>
<dbReference type="AlphaFoldDB" id="A0A1R2CPH1"/>
<dbReference type="EMBL" id="MPUH01000093">
    <property type="protein sequence ID" value="OMJ90894.1"/>
    <property type="molecule type" value="Genomic_DNA"/>
</dbReference>
<dbReference type="PANTHER" id="PTHR21068">
    <property type="entry name" value="SPARTIN"/>
    <property type="match status" value="1"/>
</dbReference>
<evidence type="ECO:0000313" key="2">
    <source>
        <dbReference type="EMBL" id="OMJ90894.1"/>
    </source>
</evidence>
<organism evidence="2 3">
    <name type="scientific">Stentor coeruleus</name>
    <dbReference type="NCBI Taxonomy" id="5963"/>
    <lineage>
        <taxon>Eukaryota</taxon>
        <taxon>Sar</taxon>
        <taxon>Alveolata</taxon>
        <taxon>Ciliophora</taxon>
        <taxon>Postciliodesmatophora</taxon>
        <taxon>Heterotrichea</taxon>
        <taxon>Heterotrichida</taxon>
        <taxon>Stentoridae</taxon>
        <taxon>Stentor</taxon>
    </lineage>
</organism>
<proteinExistence type="predicted"/>
<dbReference type="Proteomes" id="UP000187209">
    <property type="component" value="Unassembled WGS sequence"/>
</dbReference>
<accession>A0A1R2CPH1</accession>
<evidence type="ECO:0000259" key="1">
    <source>
        <dbReference type="Pfam" id="PF06911"/>
    </source>
</evidence>
<protein>
    <recommendedName>
        <fullName evidence="1">Senescence domain-containing protein</fullName>
    </recommendedName>
</protein>
<reference evidence="2 3" key="1">
    <citation type="submission" date="2016-11" db="EMBL/GenBank/DDBJ databases">
        <title>The macronuclear genome of Stentor coeruleus: a giant cell with tiny introns.</title>
        <authorList>
            <person name="Slabodnick M."/>
            <person name="Ruby J.G."/>
            <person name="Reiff S.B."/>
            <person name="Swart E.C."/>
            <person name="Gosai S."/>
            <person name="Prabakaran S."/>
            <person name="Witkowska E."/>
            <person name="Larue G.E."/>
            <person name="Fisher S."/>
            <person name="Freeman R.M."/>
            <person name="Gunawardena J."/>
            <person name="Chu W."/>
            <person name="Stover N.A."/>
            <person name="Gregory B.D."/>
            <person name="Nowacki M."/>
            <person name="Derisi J."/>
            <person name="Roy S.W."/>
            <person name="Marshall W.F."/>
            <person name="Sood P."/>
        </authorList>
    </citation>
    <scope>NUCLEOTIDE SEQUENCE [LARGE SCALE GENOMIC DNA]</scope>
    <source>
        <strain evidence="2">WM001</strain>
    </source>
</reference>
<comment type="caution">
    <text evidence="2">The sequence shown here is derived from an EMBL/GenBank/DDBJ whole genome shotgun (WGS) entry which is preliminary data.</text>
</comment>
<feature type="domain" description="Senescence" evidence="1">
    <location>
        <begin position="13"/>
        <end position="179"/>
    </location>
</feature>
<dbReference type="InterPro" id="IPR009686">
    <property type="entry name" value="Senescence/spartin_C"/>
</dbReference>
<dbReference type="GO" id="GO:0005886">
    <property type="term" value="C:plasma membrane"/>
    <property type="evidence" value="ECO:0007669"/>
    <property type="project" value="TreeGrafter"/>
</dbReference>
<dbReference type="InterPro" id="IPR045036">
    <property type="entry name" value="Spartin-like"/>
</dbReference>
<name>A0A1R2CPH1_9CILI</name>
<dbReference type="Pfam" id="PF06911">
    <property type="entry name" value="Senescence"/>
    <property type="match status" value="1"/>
</dbReference>
<keyword evidence="3" id="KW-1185">Reference proteome</keyword>
<evidence type="ECO:0000313" key="3">
    <source>
        <dbReference type="Proteomes" id="UP000187209"/>
    </source>
</evidence>
<sequence length="217" mass="23130">MESKKPTSGFTSFLDKAGSVTRSGIVSGAKVLAKGIDKTSEIIKEKTDEHSEAADVKILPHIETASKATSFIVGNTHKILGKAVNTTINATEKAWNSMPESEAMKKFRENEVVQMGLDVGKSGAGVGINIIGGLSEGLTIVKDSSVKATVEIVDHKYGENAAKATQESFNIAGDVIGAYQLTYATGLLSISAAEVMKIKEEEVKVQMMMDSLFNIFI</sequence>